<feature type="region of interest" description="Disordered" evidence="12">
    <location>
        <begin position="670"/>
        <end position="705"/>
    </location>
</feature>
<comment type="caution">
    <text evidence="15">The sequence shown here is derived from an EMBL/GenBank/DDBJ whole genome shotgun (WGS) entry which is preliminary data.</text>
</comment>
<feature type="active site" description="Glycyl thioester intermediate" evidence="11">
    <location>
        <position position="3545"/>
    </location>
</feature>
<feature type="region of interest" description="Disordered" evidence="12">
    <location>
        <begin position="1265"/>
        <end position="1333"/>
    </location>
</feature>
<keyword evidence="6" id="KW-0808">Transferase</keyword>
<feature type="compositionally biased region" description="Acidic residues" evidence="12">
    <location>
        <begin position="2042"/>
        <end position="2070"/>
    </location>
</feature>
<evidence type="ECO:0000256" key="8">
    <source>
        <dbReference type="ARBA" id="ARBA00022816"/>
    </source>
</evidence>
<feature type="compositionally biased region" description="Low complexity" evidence="12">
    <location>
        <begin position="683"/>
        <end position="697"/>
    </location>
</feature>
<dbReference type="InterPro" id="IPR010309">
    <property type="entry name" value="E3_Ub_ligase_DUF908"/>
</dbReference>
<dbReference type="SUPFAM" id="SSF56204">
    <property type="entry name" value="Hect, E3 ligase catalytic domain"/>
    <property type="match status" value="1"/>
</dbReference>
<reference evidence="15 16" key="1">
    <citation type="journal article" date="2017" name="Mol. Ecol.">
        <title>Comparative and population genomic landscape of Phellinus noxius: A hypervariable fungus causing root rot in trees.</title>
        <authorList>
            <person name="Chung C.L."/>
            <person name="Lee T.J."/>
            <person name="Akiba M."/>
            <person name="Lee H.H."/>
            <person name="Kuo T.H."/>
            <person name="Liu D."/>
            <person name="Ke H.M."/>
            <person name="Yokoi T."/>
            <person name="Roa M.B."/>
            <person name="Lu M.J."/>
            <person name="Chang Y.Y."/>
            <person name="Ann P.J."/>
            <person name="Tsai J.N."/>
            <person name="Chen C.Y."/>
            <person name="Tzean S.S."/>
            <person name="Ota Y."/>
            <person name="Hattori T."/>
            <person name="Sahashi N."/>
            <person name="Liou R.F."/>
            <person name="Kikuchi T."/>
            <person name="Tsai I.J."/>
        </authorList>
    </citation>
    <scope>NUCLEOTIDE SEQUENCE [LARGE SCALE GENOMIC DNA]</scope>
    <source>
        <strain evidence="15 16">FFPRI411160</strain>
    </source>
</reference>
<feature type="domain" description="UBA" evidence="13">
    <location>
        <begin position="1217"/>
        <end position="1257"/>
    </location>
</feature>
<dbReference type="OrthoDB" id="8068875at2759"/>
<dbReference type="GO" id="GO:0000209">
    <property type="term" value="P:protein polyubiquitination"/>
    <property type="evidence" value="ECO:0007669"/>
    <property type="project" value="TreeGrafter"/>
</dbReference>
<dbReference type="STRING" id="2282107.A0A286UGU5"/>
<dbReference type="GO" id="GO:0005634">
    <property type="term" value="C:nucleus"/>
    <property type="evidence" value="ECO:0007669"/>
    <property type="project" value="UniProtKB-SubCell"/>
</dbReference>
<feature type="region of interest" description="Disordered" evidence="12">
    <location>
        <begin position="2260"/>
        <end position="2281"/>
    </location>
</feature>
<feature type="compositionally biased region" description="Basic and acidic residues" evidence="12">
    <location>
        <begin position="2411"/>
        <end position="2477"/>
    </location>
</feature>
<feature type="region of interest" description="Disordered" evidence="12">
    <location>
        <begin position="1724"/>
        <end position="1765"/>
    </location>
</feature>
<keyword evidence="9" id="KW-0539">Nucleus</keyword>
<dbReference type="InterPro" id="IPR000569">
    <property type="entry name" value="HECT_dom"/>
</dbReference>
<dbReference type="FunCoup" id="A0A286UGU5">
    <property type="interactions" value="706"/>
</dbReference>
<feature type="region of interest" description="Disordered" evidence="12">
    <location>
        <begin position="206"/>
        <end position="235"/>
    </location>
</feature>
<feature type="compositionally biased region" description="Acidic residues" evidence="12">
    <location>
        <begin position="2490"/>
        <end position="2501"/>
    </location>
</feature>
<evidence type="ECO:0000256" key="10">
    <source>
        <dbReference type="ARBA" id="ARBA00034494"/>
    </source>
</evidence>
<dbReference type="InterPro" id="IPR010314">
    <property type="entry name" value="E3_Ub_ligase_DUF913"/>
</dbReference>
<feature type="compositionally biased region" description="Basic and acidic residues" evidence="12">
    <location>
        <begin position="2879"/>
        <end position="2893"/>
    </location>
</feature>
<dbReference type="GO" id="GO:0061630">
    <property type="term" value="F:ubiquitin protein ligase activity"/>
    <property type="evidence" value="ECO:0007669"/>
    <property type="project" value="UniProtKB-EC"/>
</dbReference>
<feature type="compositionally biased region" description="Basic and acidic residues" evidence="12">
    <location>
        <begin position="2353"/>
        <end position="2368"/>
    </location>
</feature>
<proteinExistence type="inferred from homology"/>
<dbReference type="Gene3D" id="3.90.1750.10">
    <property type="entry name" value="Hect, E3 ligase catalytic domains"/>
    <property type="match status" value="1"/>
</dbReference>
<dbReference type="Pfam" id="PF14377">
    <property type="entry name" value="UBM"/>
    <property type="match status" value="3"/>
</dbReference>
<dbReference type="InterPro" id="IPR011989">
    <property type="entry name" value="ARM-like"/>
</dbReference>
<feature type="compositionally biased region" description="Polar residues" evidence="12">
    <location>
        <begin position="928"/>
        <end position="937"/>
    </location>
</feature>
<dbReference type="SMART" id="SM00119">
    <property type="entry name" value="HECTc"/>
    <property type="match status" value="1"/>
</dbReference>
<feature type="region of interest" description="Disordered" evidence="12">
    <location>
        <begin position="1991"/>
        <end position="2130"/>
    </location>
</feature>
<dbReference type="Pfam" id="PF06025">
    <property type="entry name" value="DUF913"/>
    <property type="match status" value="1"/>
</dbReference>
<feature type="domain" description="HECT" evidence="14">
    <location>
        <begin position="3243"/>
        <end position="3578"/>
    </location>
</feature>
<dbReference type="FunFam" id="3.30.2160.10:FF:000001">
    <property type="entry name" value="E3 ubiquitin-protein ligase NEDD4-like"/>
    <property type="match status" value="1"/>
</dbReference>
<dbReference type="CDD" id="cd00078">
    <property type="entry name" value="HECTc"/>
    <property type="match status" value="1"/>
</dbReference>
<dbReference type="GO" id="GO:0051028">
    <property type="term" value="P:mRNA transport"/>
    <property type="evidence" value="ECO:0007669"/>
    <property type="project" value="UniProtKB-KW"/>
</dbReference>
<feature type="compositionally biased region" description="Basic and acidic residues" evidence="12">
    <location>
        <begin position="671"/>
        <end position="682"/>
    </location>
</feature>
<feature type="compositionally biased region" description="Low complexity" evidence="12">
    <location>
        <begin position="2903"/>
        <end position="2916"/>
    </location>
</feature>
<sequence>MRISHKPKRLVPPIPEVSALIQEILATPVEGLAKLLRSIETWKWPRTDLNAFLKVLNKFDAILEEVIQEYEVDTLQVKGYAPDKKELLLEILRFERLLLEHSMNRKVFNSYDRLNSLMFTSDLDVLIATLLLLLRPSQQYSSQPALSHSLHISTSRLESLAKSPPTLREHGVEMLDLVSNKGEKSIEKLPMEASEVHFQFYRKGEDSTEKAKDGNESNVFEASSHTQSSTQQSLSHVVHLGPLSQSSRSAMDIFADTVKSHQVPDSEKFELLCRIRFARALGTGREEERKKLVIARLLAIAIYVHTHAENQAQSSLFLYDTDLVSRIGELLQQDREIWRENFGDISNSSSTVPNLFVDALISFVTFISAHQTGGNVLVSAGLIPLLIQAISIENVERLSVIPKILQLLDNVLYGYSNAFTLFCNSRGVEALVTRIKNEVDLAVDNYSSHADAHSTTNSFGLIQITRSSLLKQLLKSLHRMMQSSGTSEGMRGLIDTSVLKSVQTIIEYRGIFGPPVLPIAINIVATFVHNEPTSLTAIQEAKLPETIFKAFETGIEPSFEVIQSIPNVLGALCLNQAGQEQLAAHPSIIPALFSILTSETHLKVLLEKENAANMGSSIDELVRHHPALKNIVFNSIISTLKKIEELGKDYVPSDDVQQFYRLSITTQEAPAKSDDVQMEEAHATTSTTEAQQASTTEVDTDVDETPTKNHDNIIINYIDAVGRFLEGLFQHSSHCRDFVFSTEGLDCIARLLALPCLPYDYANHINSDSVVQVIRIIVEVCPVDALVHLIKQVKESLRETQEFWETPREESTLLPYVDIDSAEASAKANDFFHRIITLHVRVSLLADAYSTAGYIQGRQTVGPLQGITVMTLPHLGSLHRSCMWENIVLKNAFANKGLSSSSSATSSSEDIGNSAFSADAVLEASNNTITEGTTDQPTENKTDSNESKKPDDPRQKNAHALRHIVSQIPNSLGSFFQSVAKSLVYNRRAPDEQQKQQAEIMSATLADVLLKHLTEFKDENSTVSYAYHTVMISLVTVLMFDERATHSSYNAALLVQFKKVGGLDAVLAICKRYMSAIARISDVKPSERSENEQQELVHVYGGLRMVLNLLILLISHTPNTDMGQIAQYICRDKPETHPDFYQQNDFLVRMRLAVAPVIKELWEAEWLLNAPPAVSKNVIKCIQAIISGDNEIPRPELSAAEMLPSSGQGLLRPSVLPPDEDLISQITDMGFPRESAIRALARTQNNVSYATDFLLNNPFIDEPPAPAPAPAPVSVPAPAPGATPAVTGEAGTSRAAEEPLVDTAEPEEAAMETEDQSAAHTPTQDSQKAEEAFVPEKTMEERRKELDIIRQSLVSNIGPLALRLADVQPVLIFDVRQVFIGPADKYQPEAVRCVINDIQKFSWAAYDVQEEPLAVRCRLLALILADSTKIVKQVSDKDGQALMDMLHALLLSQPIGTDVDQPLPKWLPALLLAMESLLVTSEEPRPIPLVVEGEEVPSHELVTGPRYAEARSTLFELCIRLLLIPSLPRDELLATLRMLVQLTRDHTMAAQFVHRDGVSLLLKRLNGPTGDASVTGFQSHIAIILRHLVEDPKVLSSVMTQEVKKLFNQFSRAKKTTEVLTYVRNSMAVAARDYQMFLDVTKELCSLVRPDVPNHQICLKEAATTKSEDDSETSKPEGSNQMQVDEAAHTSPVVTSETLESVVHFMIGELIIVGKIAHDALTVDSSSKSTKPASKGTSSKSGSGSAGEGSSAAAASGDSSDTTKKNDEAQEAHFYACFLMQCLSELLFSYEQCKIAFLAYPKKRNQTPAKDIFSRPKSVALSFLLKELITFGAFHVEPKFDARKRIILCNWAMSVLVALCVDNSPNSDSHTHQHEIGSIRKLVLESISKAIKDAPSHESIDARYGRTLALVDLCYRLLTVRFGMTPSKNSEAPMHLAKIMLEKNFVATLTGVLNDIDLNYPNMRSLVNTILRPLEYLTKVAIKIGRSEKSKETVDVVDSSSTSGGSDDEDDTDYDNDEMDVEEREETPDLYRNSSLGMISGDMDDGYNEEDEEVYEEDEDDEDEEMDVGYDENTGSSSSTDSETEDEADEEAIAAEIDRPSDVWADVDEEMGDEEEMDDEEEDDLEEEGHDDEQMMIWEGDQGHLVDVNDEEEEDEIDDGAIVDADDDERAEDDEAELDMMSAGDDLGEELELEPVDLTDPFNLGRSTGRGMRVNSRLMIGPNILGQTRDLDDMQIFGRTGYSNPLNPDVTSHPLLVDEGSLGNGSGAPGRSSNWRRSRTGGAPNAYTNVLQTIEDLVGGGALQLVQQLMSRSGLTGSIGADIRVEVPPVTGALLERGHIHRHGRSGISTSVRVRDPRSGESRGDGREFGPLQTVTRWSEEAKITHGKHLQDRTQKLCNHIILALLPVAREEEKKRKEQEQKEREAREKAAKEAAEKEAAEKAAKEAEEKAKAEKEKAEKEAAEREAAERAAAEREAASSAGEGASATPADEDTEMADVSDEVPSTQEGQQSAEASTSGQAPERVTVMIHGNSVDITDTGIDPTFLEALPDDMREEVLNQHFREQRSARAEVTVESQISTEFLDALPPEIRAEILREERLERDRRERQERGQETTRGPTEMEAADFIASLDPQLRQVVLLDSDDGSHRFPRIHTLPIQTSSTTTPAPARKTPQARDAIQLLDKSGIAALVKLLFFPQLSKKSVLNKVLLNLCENSKSRTELFNLLLSILQDGTGDLAVVDKSFSQLSVKNTKGIPLTPKAAGKQKEPSLATTTSALIPNEVPPDLVAQRCLDALSYIVETNELSSLFFLTEHELPVGLKKNASKKGKGKDRQVPQSHYPIVLLLGLLDRHALIKTPSIMDAVAQLLDAVTRPLTSLKDDLKKKEAKEEQKDDSQGPADEQQSPNEQAPAPTEPTTTSGQTEAAPASAPPPATERPADKNSSVESIEEKILFSNPPQIPHPALRSIVNILTVGECSGRTFQHTLALIQHLSFLPDARDVIAQELRTRAHEFGQSLSLDLDSLISALKGSQSQDDLPPHIVAKFSPASSDQAKLLRVLKTIDYMYSKAVTSLIGSEEQSSENSVKEIYETFRFTSLWKKLSECLTVVESKSNVEHIATILLPLIESLMVVCKNVGVKGVSTNLVPSSPRSPQPSEQSVDDLFVEFTDEHRKILNLMVRNNPSLMSGSFSLLVQNPRVLDFDNKRNYFNQQLRKRPYPRESYPSLHVPVRRARVFEDSFQVFQNKTGEQIKYGKLSVRFHHEEGVDAGGVTREWFQILARQMFNPDYALFEPCAADKQTYQPNRASDVNPEHLSYFKFVGRVIGKAIYDGRLMDAHFARSLYRQLLGKRVDYRDVEWVDPEYYKSLCWILENDPTVLDLTFITEVDEFGKHEVIPLKENGTTLPVTMENRKEYVQLSAQYRLHTSIAKQIDSLLSGFYEIIPKDLISIFNEQEVELLISGTPDIDVDEWRAATEYNGLTSSDPVIVWWWRALKSFTRDERAKVLSFATGTSRVPLGGFTELQGVQGVQRFSIHRAYGEPDRLPQAHTCFNQIDLPEYSSYEKLRQQLLLAINEGGEGFGFA</sequence>
<feature type="compositionally biased region" description="Polar residues" evidence="12">
    <location>
        <begin position="2503"/>
        <end position="2520"/>
    </location>
</feature>
<dbReference type="SMART" id="SM00165">
    <property type="entry name" value="UBA"/>
    <property type="match status" value="1"/>
</dbReference>
<feature type="compositionally biased region" description="Basic and acidic residues" evidence="12">
    <location>
        <begin position="206"/>
        <end position="215"/>
    </location>
</feature>
<dbReference type="Gene3D" id="1.10.8.10">
    <property type="entry name" value="DNA helicase RuvA subunit, C-terminal domain"/>
    <property type="match status" value="1"/>
</dbReference>
<feature type="compositionally biased region" description="Acidic residues" evidence="12">
    <location>
        <begin position="2006"/>
        <end position="2028"/>
    </location>
</feature>
<evidence type="ECO:0000256" key="6">
    <source>
        <dbReference type="ARBA" id="ARBA00022679"/>
    </source>
</evidence>
<feature type="compositionally biased region" description="Polar residues" evidence="12">
    <location>
        <begin position="1316"/>
        <end position="1326"/>
    </location>
</feature>
<dbReference type="InterPro" id="IPR050409">
    <property type="entry name" value="E3_ubiq-protein_ligase"/>
</dbReference>
<dbReference type="InterPro" id="IPR015940">
    <property type="entry name" value="UBA"/>
</dbReference>
<dbReference type="EC" id="2.3.2.26" evidence="4"/>
<comment type="pathway">
    <text evidence="3">Protein modification; protein ubiquitination.</text>
</comment>
<dbReference type="Gene3D" id="3.30.2410.10">
    <property type="entry name" value="Hect, E3 ligase catalytic domain"/>
    <property type="match status" value="1"/>
</dbReference>
<dbReference type="PANTHER" id="PTHR11254:SF67">
    <property type="entry name" value="E3 UBIQUITIN-PROTEIN LIGASE HUWE1"/>
    <property type="match status" value="1"/>
</dbReference>
<dbReference type="GO" id="GO:0006511">
    <property type="term" value="P:ubiquitin-dependent protein catabolic process"/>
    <property type="evidence" value="ECO:0007669"/>
    <property type="project" value="TreeGrafter"/>
</dbReference>
<feature type="compositionally biased region" description="Basic and acidic residues" evidence="12">
    <location>
        <begin position="1666"/>
        <end position="1675"/>
    </location>
</feature>
<evidence type="ECO:0000313" key="16">
    <source>
        <dbReference type="Proteomes" id="UP000217199"/>
    </source>
</evidence>
<dbReference type="FunFam" id="3.90.1750.10:FF:000003">
    <property type="entry name" value="E3 ubiquitin-protein ligase UPL1"/>
    <property type="match status" value="1"/>
</dbReference>
<dbReference type="InterPro" id="IPR025527">
    <property type="entry name" value="HUWE1/Rev1_UBM"/>
</dbReference>
<evidence type="ECO:0000256" key="12">
    <source>
        <dbReference type="SAM" id="MobiDB-lite"/>
    </source>
</evidence>
<keyword evidence="8" id="KW-0509">mRNA transport</keyword>
<feature type="region of interest" description="Disordered" evidence="12">
    <location>
        <begin position="928"/>
        <end position="957"/>
    </location>
</feature>
<comment type="subcellular location">
    <subcellularLocation>
        <location evidence="2">Nucleus</location>
    </subcellularLocation>
</comment>
<evidence type="ECO:0000313" key="15">
    <source>
        <dbReference type="EMBL" id="PAV18685.1"/>
    </source>
</evidence>
<dbReference type="GO" id="GO:0005737">
    <property type="term" value="C:cytoplasm"/>
    <property type="evidence" value="ECO:0007669"/>
    <property type="project" value="TreeGrafter"/>
</dbReference>
<evidence type="ECO:0000256" key="11">
    <source>
        <dbReference type="PROSITE-ProRule" id="PRU00104"/>
    </source>
</evidence>
<dbReference type="PROSITE" id="PS50030">
    <property type="entry name" value="UBA"/>
    <property type="match status" value="1"/>
</dbReference>
<feature type="compositionally biased region" description="Acidic residues" evidence="12">
    <location>
        <begin position="2105"/>
        <end position="2130"/>
    </location>
</feature>
<feature type="compositionally biased region" description="Low complexity" evidence="12">
    <location>
        <begin position="223"/>
        <end position="235"/>
    </location>
</feature>
<feature type="compositionally biased region" description="Acidic residues" evidence="12">
    <location>
        <begin position="2082"/>
        <end position="2093"/>
    </location>
</feature>
<dbReference type="UniPathway" id="UPA00143"/>
<dbReference type="SUPFAM" id="SSF48371">
    <property type="entry name" value="ARM repeat"/>
    <property type="match status" value="1"/>
</dbReference>
<dbReference type="CDD" id="cd14297">
    <property type="entry name" value="UBA2_spUBP14_like"/>
    <property type="match status" value="1"/>
</dbReference>
<feature type="region of interest" description="Disordered" evidence="12">
    <location>
        <begin position="2411"/>
        <end position="2524"/>
    </location>
</feature>
<keyword evidence="16" id="KW-1185">Reference proteome</keyword>
<comment type="similarity">
    <text evidence="10">Belongs to the UPL family. TOM1/PTR1 subfamily.</text>
</comment>
<keyword evidence="7 11" id="KW-0833">Ubl conjugation pathway</keyword>
<dbReference type="Pfam" id="PF06012">
    <property type="entry name" value="DUF908"/>
    <property type="match status" value="1"/>
</dbReference>
<name>A0A286UGU5_9AGAM</name>
<dbReference type="InParanoid" id="A0A286UGU5"/>
<feature type="compositionally biased region" description="Low complexity" evidence="12">
    <location>
        <begin position="1724"/>
        <end position="1760"/>
    </location>
</feature>
<dbReference type="Pfam" id="PF00632">
    <property type="entry name" value="HECT"/>
    <property type="match status" value="1"/>
</dbReference>
<dbReference type="InterPro" id="IPR035983">
    <property type="entry name" value="Hect_E3_ubiquitin_ligase"/>
</dbReference>
<feature type="compositionally biased region" description="Acidic residues" evidence="12">
    <location>
        <begin position="1304"/>
        <end position="1315"/>
    </location>
</feature>
<evidence type="ECO:0000259" key="13">
    <source>
        <dbReference type="PROSITE" id="PS50030"/>
    </source>
</evidence>
<gene>
    <name evidence="15" type="ORF">PNOK_0552800</name>
</gene>
<feature type="region of interest" description="Disordered" evidence="12">
    <location>
        <begin position="2342"/>
        <end position="2374"/>
    </location>
</feature>
<evidence type="ECO:0000256" key="4">
    <source>
        <dbReference type="ARBA" id="ARBA00012485"/>
    </source>
</evidence>
<dbReference type="Gene3D" id="3.30.2160.10">
    <property type="entry name" value="Hect, E3 ligase catalytic domain"/>
    <property type="match status" value="1"/>
</dbReference>
<protein>
    <recommendedName>
        <fullName evidence="4">HECT-type E3 ubiquitin transferase</fullName>
        <ecNumber evidence="4">2.3.2.26</ecNumber>
    </recommendedName>
</protein>
<evidence type="ECO:0000256" key="1">
    <source>
        <dbReference type="ARBA" id="ARBA00000885"/>
    </source>
</evidence>
<feature type="region of interest" description="Disordered" evidence="12">
    <location>
        <begin position="1661"/>
        <end position="1693"/>
    </location>
</feature>
<dbReference type="PROSITE" id="PS50237">
    <property type="entry name" value="HECT"/>
    <property type="match status" value="1"/>
</dbReference>
<dbReference type="Pfam" id="PF22562">
    <property type="entry name" value="UBA_7"/>
    <property type="match status" value="1"/>
</dbReference>
<dbReference type="Gene3D" id="1.25.10.10">
    <property type="entry name" value="Leucine-rich Repeat Variant"/>
    <property type="match status" value="1"/>
</dbReference>
<comment type="catalytic activity">
    <reaction evidence="1">
        <text>S-ubiquitinyl-[E2 ubiquitin-conjugating enzyme]-L-cysteine + [acceptor protein]-L-lysine = [E2 ubiquitin-conjugating enzyme]-L-cysteine + N(6)-ubiquitinyl-[acceptor protein]-L-lysine.</text>
        <dbReference type="EC" id="2.3.2.26"/>
    </reaction>
</comment>
<dbReference type="SUPFAM" id="SSF46934">
    <property type="entry name" value="UBA-like"/>
    <property type="match status" value="1"/>
</dbReference>
<dbReference type="EMBL" id="NBII01000005">
    <property type="protein sequence ID" value="PAV18685.1"/>
    <property type="molecule type" value="Genomic_DNA"/>
</dbReference>
<accession>A0A286UGU5</accession>
<evidence type="ECO:0000256" key="5">
    <source>
        <dbReference type="ARBA" id="ARBA00022448"/>
    </source>
</evidence>
<evidence type="ECO:0000256" key="3">
    <source>
        <dbReference type="ARBA" id="ARBA00004906"/>
    </source>
</evidence>
<dbReference type="Proteomes" id="UP000217199">
    <property type="component" value="Unassembled WGS sequence"/>
</dbReference>
<feature type="compositionally biased region" description="Low complexity" evidence="12">
    <location>
        <begin position="1996"/>
        <end position="2005"/>
    </location>
</feature>
<feature type="compositionally biased region" description="Pro residues" evidence="12">
    <location>
        <begin position="1265"/>
        <end position="1281"/>
    </location>
</feature>
<organism evidence="15 16">
    <name type="scientific">Pyrrhoderma noxium</name>
    <dbReference type="NCBI Taxonomy" id="2282107"/>
    <lineage>
        <taxon>Eukaryota</taxon>
        <taxon>Fungi</taxon>
        <taxon>Dikarya</taxon>
        <taxon>Basidiomycota</taxon>
        <taxon>Agaricomycotina</taxon>
        <taxon>Agaricomycetes</taxon>
        <taxon>Hymenochaetales</taxon>
        <taxon>Hymenochaetaceae</taxon>
        <taxon>Pyrrhoderma</taxon>
    </lineage>
</organism>
<evidence type="ECO:0000256" key="9">
    <source>
        <dbReference type="ARBA" id="ARBA00023242"/>
    </source>
</evidence>
<evidence type="ECO:0000256" key="2">
    <source>
        <dbReference type="ARBA" id="ARBA00004123"/>
    </source>
</evidence>
<dbReference type="GO" id="GO:0016874">
    <property type="term" value="F:ligase activity"/>
    <property type="evidence" value="ECO:0007669"/>
    <property type="project" value="UniProtKB-KW"/>
</dbReference>
<dbReference type="InterPro" id="IPR009060">
    <property type="entry name" value="UBA-like_sf"/>
</dbReference>
<evidence type="ECO:0000259" key="14">
    <source>
        <dbReference type="PROSITE" id="PS50237"/>
    </source>
</evidence>
<dbReference type="FunFam" id="3.30.2410.10:FF:000004">
    <property type="entry name" value="E3 ubiquitin-protein ligase HUWE1, variant"/>
    <property type="match status" value="1"/>
</dbReference>
<keyword evidence="5" id="KW-0813">Transport</keyword>
<feature type="region of interest" description="Disordered" evidence="12">
    <location>
        <begin position="2879"/>
        <end position="2943"/>
    </location>
</feature>
<evidence type="ECO:0000256" key="7">
    <source>
        <dbReference type="ARBA" id="ARBA00022786"/>
    </source>
</evidence>
<feature type="compositionally biased region" description="Basic and acidic residues" evidence="12">
    <location>
        <begin position="938"/>
        <end position="955"/>
    </location>
</feature>
<dbReference type="PANTHER" id="PTHR11254">
    <property type="entry name" value="HECT DOMAIN UBIQUITIN-PROTEIN LIGASE"/>
    <property type="match status" value="1"/>
</dbReference>
<dbReference type="InterPro" id="IPR016024">
    <property type="entry name" value="ARM-type_fold"/>
</dbReference>
<feature type="compositionally biased region" description="Low complexity" evidence="12">
    <location>
        <begin position="1282"/>
        <end position="1292"/>
    </location>
</feature>